<accession>A0A1Y2LBD0</accession>
<protein>
    <recommendedName>
        <fullName evidence="4">3-ketoacyl-ACP reductase</fullName>
    </recommendedName>
</protein>
<sequence length="253" mass="26692">MKLHLEGLKVAIAGGTRGIGLAIGHMFARENCQLAICGQDSLTVSVALSELKRHGNKIRGDTLDISDTEKCRDWVKSAAEDLGGLDVFIGNAAALSEANNDPGWRRSVDVGLLGVIAGADAAIAFLRNSTRPTIIFVASTAGIESGGQALPYSAVKAALIAHAKDLAIELSNTGIRVNAISPGMVYDKSGCWGQMEQTNPDYFSYVKNSNPMRRMADLNDVTNAVAFLTSTEGSFINGTNLVIDGGRSRSYSG</sequence>
<comment type="caution">
    <text evidence="2">The sequence shown here is derived from an EMBL/GenBank/DDBJ whole genome shotgun (WGS) entry which is preliminary data.</text>
</comment>
<reference evidence="2 3" key="1">
    <citation type="submission" date="2014-03" db="EMBL/GenBank/DDBJ databases">
        <title>The draft genome sequence of Thalassospira alkalitolerans JCM 18968.</title>
        <authorList>
            <person name="Lai Q."/>
            <person name="Shao Z."/>
        </authorList>
    </citation>
    <scope>NUCLEOTIDE SEQUENCE [LARGE SCALE GENOMIC DNA]</scope>
    <source>
        <strain evidence="2 3">JCM 18968</strain>
    </source>
</reference>
<evidence type="ECO:0000313" key="3">
    <source>
        <dbReference type="Proteomes" id="UP000193396"/>
    </source>
</evidence>
<dbReference type="Pfam" id="PF13561">
    <property type="entry name" value="adh_short_C2"/>
    <property type="match status" value="1"/>
</dbReference>
<organism evidence="2 3">
    <name type="scientific">Thalassospira alkalitolerans</name>
    <dbReference type="NCBI Taxonomy" id="1293890"/>
    <lineage>
        <taxon>Bacteria</taxon>
        <taxon>Pseudomonadati</taxon>
        <taxon>Pseudomonadota</taxon>
        <taxon>Alphaproteobacteria</taxon>
        <taxon>Rhodospirillales</taxon>
        <taxon>Thalassospiraceae</taxon>
        <taxon>Thalassospira</taxon>
    </lineage>
</organism>
<dbReference type="Proteomes" id="UP000193396">
    <property type="component" value="Unassembled WGS sequence"/>
</dbReference>
<evidence type="ECO:0000313" key="2">
    <source>
        <dbReference type="EMBL" id="OSQ47532.1"/>
    </source>
</evidence>
<dbReference type="EMBL" id="JFKB01000008">
    <property type="protein sequence ID" value="OSQ47532.1"/>
    <property type="molecule type" value="Genomic_DNA"/>
</dbReference>
<dbReference type="AlphaFoldDB" id="A0A1Y2LBD0"/>
<comment type="similarity">
    <text evidence="1">Belongs to the short-chain dehydrogenases/reductases (SDR) family.</text>
</comment>
<dbReference type="SUPFAM" id="SSF51735">
    <property type="entry name" value="NAD(P)-binding Rossmann-fold domains"/>
    <property type="match status" value="1"/>
</dbReference>
<dbReference type="PRINTS" id="PR00081">
    <property type="entry name" value="GDHRDH"/>
</dbReference>
<dbReference type="Gene3D" id="3.40.50.720">
    <property type="entry name" value="NAD(P)-binding Rossmann-like Domain"/>
    <property type="match status" value="1"/>
</dbReference>
<proteinExistence type="inferred from homology"/>
<evidence type="ECO:0008006" key="4">
    <source>
        <dbReference type="Google" id="ProtNLM"/>
    </source>
</evidence>
<keyword evidence="3" id="KW-1185">Reference proteome</keyword>
<dbReference type="CDD" id="cd05233">
    <property type="entry name" value="SDR_c"/>
    <property type="match status" value="1"/>
</dbReference>
<dbReference type="PANTHER" id="PTHR42760">
    <property type="entry name" value="SHORT-CHAIN DEHYDROGENASES/REDUCTASES FAMILY MEMBER"/>
    <property type="match status" value="1"/>
</dbReference>
<dbReference type="STRING" id="1293890.TALK_12870"/>
<dbReference type="InterPro" id="IPR002347">
    <property type="entry name" value="SDR_fam"/>
</dbReference>
<evidence type="ECO:0000256" key="1">
    <source>
        <dbReference type="ARBA" id="ARBA00006484"/>
    </source>
</evidence>
<dbReference type="GO" id="GO:0016616">
    <property type="term" value="F:oxidoreductase activity, acting on the CH-OH group of donors, NAD or NADP as acceptor"/>
    <property type="evidence" value="ECO:0007669"/>
    <property type="project" value="TreeGrafter"/>
</dbReference>
<dbReference type="InterPro" id="IPR036291">
    <property type="entry name" value="NAD(P)-bd_dom_sf"/>
</dbReference>
<name>A0A1Y2LBD0_9PROT</name>
<gene>
    <name evidence="2" type="ORF">TALK_12870</name>
</gene>